<dbReference type="AlphaFoldDB" id="A0AAX6FGE1"/>
<comment type="caution">
    <text evidence="1">The sequence shown here is derived from an EMBL/GenBank/DDBJ whole genome shotgun (WGS) entry which is preliminary data.</text>
</comment>
<name>A0AAX6FGE1_IRIPA</name>
<evidence type="ECO:0000313" key="1">
    <source>
        <dbReference type="EMBL" id="KAJ6815248.1"/>
    </source>
</evidence>
<evidence type="ECO:0000313" key="2">
    <source>
        <dbReference type="Proteomes" id="UP001140949"/>
    </source>
</evidence>
<keyword evidence="2" id="KW-1185">Reference proteome</keyword>
<protein>
    <submittedName>
        <fullName evidence="1">Vegetative cell wall protein gp1-like</fullName>
    </submittedName>
</protein>
<sequence>MNSWLGGDLLGLGVDSGTEGPARVSKGHTRIEERHGNQRLGAAAKVGSALMVVARSTKRWHSLRGGGRCSAGVVADLDEAAVVLGRVATGGREKSRERDCQKVLKFVY</sequence>
<dbReference type="EMBL" id="JANAVB010029215">
    <property type="protein sequence ID" value="KAJ6815248.1"/>
    <property type="molecule type" value="Genomic_DNA"/>
</dbReference>
<proteinExistence type="predicted"/>
<dbReference type="Proteomes" id="UP001140949">
    <property type="component" value="Unassembled WGS sequence"/>
</dbReference>
<reference evidence="1" key="1">
    <citation type="journal article" date="2023" name="GigaByte">
        <title>Genome assembly of the bearded iris, Iris pallida Lam.</title>
        <authorList>
            <person name="Bruccoleri R.E."/>
            <person name="Oakeley E.J."/>
            <person name="Faust A.M.E."/>
            <person name="Altorfer M."/>
            <person name="Dessus-Babus S."/>
            <person name="Burckhardt D."/>
            <person name="Oertli M."/>
            <person name="Naumann U."/>
            <person name="Petersen F."/>
            <person name="Wong J."/>
        </authorList>
    </citation>
    <scope>NUCLEOTIDE SEQUENCE</scope>
    <source>
        <strain evidence="1">GSM-AAB239-AS_SAM_17_03QT</strain>
    </source>
</reference>
<reference evidence="1" key="2">
    <citation type="submission" date="2023-04" db="EMBL/GenBank/DDBJ databases">
        <authorList>
            <person name="Bruccoleri R.E."/>
            <person name="Oakeley E.J."/>
            <person name="Faust A.-M."/>
            <person name="Dessus-Babus S."/>
            <person name="Altorfer M."/>
            <person name="Burckhardt D."/>
            <person name="Oertli M."/>
            <person name="Naumann U."/>
            <person name="Petersen F."/>
            <person name="Wong J."/>
        </authorList>
    </citation>
    <scope>NUCLEOTIDE SEQUENCE</scope>
    <source>
        <strain evidence="1">GSM-AAB239-AS_SAM_17_03QT</strain>
        <tissue evidence="1">Leaf</tissue>
    </source>
</reference>
<gene>
    <name evidence="1" type="ORF">M6B38_135220</name>
</gene>
<accession>A0AAX6FGE1</accession>
<organism evidence="1 2">
    <name type="scientific">Iris pallida</name>
    <name type="common">Sweet iris</name>
    <dbReference type="NCBI Taxonomy" id="29817"/>
    <lineage>
        <taxon>Eukaryota</taxon>
        <taxon>Viridiplantae</taxon>
        <taxon>Streptophyta</taxon>
        <taxon>Embryophyta</taxon>
        <taxon>Tracheophyta</taxon>
        <taxon>Spermatophyta</taxon>
        <taxon>Magnoliopsida</taxon>
        <taxon>Liliopsida</taxon>
        <taxon>Asparagales</taxon>
        <taxon>Iridaceae</taxon>
        <taxon>Iridoideae</taxon>
        <taxon>Irideae</taxon>
        <taxon>Iris</taxon>
    </lineage>
</organism>